<gene>
    <name evidence="1" type="ORF">BN874_2670006</name>
</gene>
<dbReference type="EMBL" id="CBTK010000187">
    <property type="protein sequence ID" value="CDH45600.1"/>
    <property type="molecule type" value="Genomic_DNA"/>
</dbReference>
<dbReference type="AlphaFoldDB" id="A0A7U7J4R9"/>
<dbReference type="RefSeq" id="WP_034433477.1">
    <property type="nucleotide sequence ID" value="NZ_CBTK010000187.1"/>
</dbReference>
<dbReference type="OrthoDB" id="7063628at2"/>
<comment type="caution">
    <text evidence="1">The sequence shown here is derived from an EMBL/GenBank/DDBJ whole genome shotgun (WGS) entry which is preliminary data.</text>
</comment>
<protein>
    <recommendedName>
        <fullName evidence="3">CopG family transcriptional regulator</fullName>
    </recommendedName>
</protein>
<keyword evidence="2" id="KW-1185">Reference proteome</keyword>
<evidence type="ECO:0000313" key="2">
    <source>
        <dbReference type="Proteomes" id="UP000019184"/>
    </source>
</evidence>
<proteinExistence type="predicted"/>
<name>A0A7U7J4R9_9GAMM</name>
<sequence length="82" mass="9174">MMLSIQLPVTLEQKLSAYCAAHYLTEDEAILEALNRLLTHDMTPTPYELGQDGFGADRVHRGEIASESKRLLRMKFRGPAVG</sequence>
<evidence type="ECO:0000313" key="1">
    <source>
        <dbReference type="EMBL" id="CDH45600.1"/>
    </source>
</evidence>
<dbReference type="Proteomes" id="UP000019184">
    <property type="component" value="Unassembled WGS sequence"/>
</dbReference>
<reference evidence="1 2" key="1">
    <citation type="journal article" date="2014" name="ISME J.">
        <title>Candidatus Competibacter-lineage genomes retrieved from metagenomes reveal functional metabolic diversity.</title>
        <authorList>
            <person name="McIlroy S.J."/>
            <person name="Albertsen M."/>
            <person name="Andresen E.K."/>
            <person name="Saunders A.M."/>
            <person name="Kristiansen R."/>
            <person name="Stokholm-Bjerregaard M."/>
            <person name="Nielsen K.L."/>
            <person name="Nielsen P.H."/>
        </authorList>
    </citation>
    <scope>NUCLEOTIDE SEQUENCE [LARGE SCALE GENOMIC DNA]</scope>
    <source>
        <strain evidence="1 2">Run_B_J11</strain>
    </source>
</reference>
<organism evidence="1 2">
    <name type="scientific">Candidatus Contendobacter odensis Run_B_J11</name>
    <dbReference type="NCBI Taxonomy" id="1400861"/>
    <lineage>
        <taxon>Bacteria</taxon>
        <taxon>Pseudomonadati</taxon>
        <taxon>Pseudomonadota</taxon>
        <taxon>Gammaproteobacteria</taxon>
        <taxon>Candidatus Competibacteraceae</taxon>
        <taxon>Candidatus Contendibacter</taxon>
    </lineage>
</organism>
<accession>A0A7U7J4R9</accession>
<evidence type="ECO:0008006" key="3">
    <source>
        <dbReference type="Google" id="ProtNLM"/>
    </source>
</evidence>